<sequence>MSLDIAYSTEINEFIDPDRAYEYFWAGILKDKKSFICPGENCDAQVTCANLDEESQNMRVVPHYRIYGKHHPDCEIDRKIPLKIKGIIIETQQSKKETLNLSVVDSFSLSRPHSYYESQIINKDKKSKSVEKKKYIVDNIFYNLKQIGEISKIYSVRSIVGRYLRYHRDGTLDNRKINVSGKNISYSSFFIQIRDQEFDSLPEYSVIYYGWAYIDKYDKYYRIKFKKSFIKENDKIQVSFFVSNDLIEKYEIKKLIIKRMKKISLLPKPTAFVFIYGKPKIKITKEKDKKFINLEMKNLDFMDIDSNTPLPKKNKINFSDETYLILRIFIITILFKYGNSDNNLIKYNYHTLFYLF</sequence>
<evidence type="ECO:0000313" key="1">
    <source>
        <dbReference type="EMBL" id="CDH20688.1"/>
    </source>
</evidence>
<protein>
    <submittedName>
        <fullName evidence="1">Uncharacterized protein</fullName>
    </submittedName>
</protein>
<dbReference type="AlphaFoldDB" id="A0A077PI35"/>
<evidence type="ECO:0000313" key="2">
    <source>
        <dbReference type="Proteomes" id="UP000028500"/>
    </source>
</evidence>
<proteinExistence type="predicted"/>
<dbReference type="RefSeq" id="WP_230579296.1">
    <property type="nucleotide sequence ID" value="NZ_CAWLZI010000256.1"/>
</dbReference>
<keyword evidence="2" id="KW-1185">Reference proteome</keyword>
<dbReference type="HOGENOM" id="CLU_076612_0_0_6"/>
<name>A0A077PI35_XENBV</name>
<dbReference type="Proteomes" id="UP000028500">
    <property type="component" value="Unassembled WGS sequence"/>
</dbReference>
<reference evidence="1" key="1">
    <citation type="submission" date="2013-07" db="EMBL/GenBank/DDBJ databases">
        <title>Sub-species coevolution in mutualistic symbiosis.</title>
        <authorList>
            <person name="Murfin K."/>
            <person name="Klassen J."/>
            <person name="Lee M."/>
            <person name="Forst S."/>
            <person name="Stock P."/>
            <person name="Goodrich-Blair H."/>
        </authorList>
    </citation>
    <scope>NUCLEOTIDE SEQUENCE [LARGE SCALE GENOMIC DNA]</scope>
    <source>
        <strain evidence="1">Kraussei Quebec</strain>
    </source>
</reference>
<comment type="caution">
    <text evidence="1">The sequence shown here is derived from an EMBL/GenBank/DDBJ whole genome shotgun (WGS) entry which is preliminary data.</text>
</comment>
<dbReference type="EMBL" id="CBSY010000195">
    <property type="protein sequence ID" value="CDH20688.1"/>
    <property type="molecule type" value="Genomic_DNA"/>
</dbReference>
<accession>A0A077PI35</accession>
<gene>
    <name evidence="1" type="ORF">XBKQ1_2740016</name>
</gene>
<organism evidence="1 2">
    <name type="scientific">Xenorhabdus bovienii str. kraussei Quebec</name>
    <dbReference type="NCBI Taxonomy" id="1398203"/>
    <lineage>
        <taxon>Bacteria</taxon>
        <taxon>Pseudomonadati</taxon>
        <taxon>Pseudomonadota</taxon>
        <taxon>Gammaproteobacteria</taxon>
        <taxon>Enterobacterales</taxon>
        <taxon>Morganellaceae</taxon>
        <taxon>Xenorhabdus</taxon>
    </lineage>
</organism>